<proteinExistence type="predicted"/>
<keyword evidence="1" id="KW-0812">Transmembrane</keyword>
<evidence type="ECO:0000313" key="2">
    <source>
        <dbReference type="EMBL" id="AXC15075.1"/>
    </source>
</evidence>
<sequence length="65" mass="7005">MVLLVAAFYVGSDQLIRKLDRLTTSEALSGTFSSLRSSVGQLSTIGLMIVPVAWIFATYTASRGH</sequence>
<organism evidence="2 3">
    <name type="scientific">Acidisarcina polymorpha</name>
    <dbReference type="NCBI Taxonomy" id="2211140"/>
    <lineage>
        <taxon>Bacteria</taxon>
        <taxon>Pseudomonadati</taxon>
        <taxon>Acidobacteriota</taxon>
        <taxon>Terriglobia</taxon>
        <taxon>Terriglobales</taxon>
        <taxon>Acidobacteriaceae</taxon>
        <taxon>Acidisarcina</taxon>
    </lineage>
</organism>
<keyword evidence="3" id="KW-1185">Reference proteome</keyword>
<keyword evidence="1" id="KW-0472">Membrane</keyword>
<dbReference type="AlphaFoldDB" id="A0A2Z5G8T8"/>
<gene>
    <name evidence="2" type="ORF">ACPOL_5831</name>
</gene>
<dbReference type="EMBL" id="CP030840">
    <property type="protein sequence ID" value="AXC15075.1"/>
    <property type="molecule type" value="Genomic_DNA"/>
</dbReference>
<dbReference type="Proteomes" id="UP000253606">
    <property type="component" value="Chromosome"/>
</dbReference>
<name>A0A2Z5G8T8_9BACT</name>
<evidence type="ECO:0000313" key="3">
    <source>
        <dbReference type="Proteomes" id="UP000253606"/>
    </source>
</evidence>
<keyword evidence="1" id="KW-1133">Transmembrane helix</keyword>
<dbReference type="KEGG" id="abas:ACPOL_5831"/>
<feature type="transmembrane region" description="Helical" evidence="1">
    <location>
        <begin position="42"/>
        <end position="61"/>
    </location>
</feature>
<evidence type="ECO:0000256" key="1">
    <source>
        <dbReference type="SAM" id="Phobius"/>
    </source>
</evidence>
<accession>A0A2Z5G8T8</accession>
<reference evidence="2 3" key="1">
    <citation type="journal article" date="2018" name="Front. Microbiol.">
        <title>Hydrolytic Capabilities as a Key to Environmental Success: Chitinolytic and Cellulolytic Acidobacteria From Acidic Sub-arctic Soils and Boreal Peatlands.</title>
        <authorList>
            <person name="Belova S.E."/>
            <person name="Ravin N.V."/>
            <person name="Pankratov T.A."/>
            <person name="Rakitin A.L."/>
            <person name="Ivanova A.A."/>
            <person name="Beletsky A.V."/>
            <person name="Mardanov A.V."/>
            <person name="Sinninghe Damste J.S."/>
            <person name="Dedysh S.N."/>
        </authorList>
    </citation>
    <scope>NUCLEOTIDE SEQUENCE [LARGE SCALE GENOMIC DNA]</scope>
    <source>
        <strain evidence="2 3">SBC82</strain>
    </source>
</reference>
<protein>
    <submittedName>
        <fullName evidence="2">Uncharacterized protein</fullName>
    </submittedName>
</protein>